<accession>A0ABV7T2T9</accession>
<comment type="caution">
    <text evidence="2">The sequence shown here is derived from an EMBL/GenBank/DDBJ whole genome shotgun (WGS) entry which is preliminary data.</text>
</comment>
<sequence>MLAGAVSLGTVQAQELPTDRQLQAAFGAVYNRLGLMEYCAAKRFADAGDVANSRRSVTATIAGMAVAAEARAQQAVGRRGHIVGPQVIGLMNSSNRDRPEELGEGQTMSLADNARAQQSTERTLCRQMADQGAAVVEAASGAAAAH</sequence>
<feature type="compositionally biased region" description="Polar residues" evidence="1">
    <location>
        <begin position="106"/>
        <end position="121"/>
    </location>
</feature>
<evidence type="ECO:0000313" key="3">
    <source>
        <dbReference type="Proteomes" id="UP001595713"/>
    </source>
</evidence>
<dbReference type="Proteomes" id="UP001595713">
    <property type="component" value="Unassembled WGS sequence"/>
</dbReference>
<organism evidence="2 3">
    <name type="scientific">Sphingomonas hylomeconis</name>
    <dbReference type="NCBI Taxonomy" id="1395958"/>
    <lineage>
        <taxon>Bacteria</taxon>
        <taxon>Pseudomonadati</taxon>
        <taxon>Pseudomonadota</taxon>
        <taxon>Alphaproteobacteria</taxon>
        <taxon>Sphingomonadales</taxon>
        <taxon>Sphingomonadaceae</taxon>
        <taxon>Sphingomonas</taxon>
    </lineage>
</organism>
<feature type="region of interest" description="Disordered" evidence="1">
    <location>
        <begin position="90"/>
        <end position="121"/>
    </location>
</feature>
<protein>
    <submittedName>
        <fullName evidence="2">Uncharacterized protein</fullName>
    </submittedName>
</protein>
<keyword evidence="3" id="KW-1185">Reference proteome</keyword>
<evidence type="ECO:0000313" key="2">
    <source>
        <dbReference type="EMBL" id="MFC3581950.1"/>
    </source>
</evidence>
<proteinExistence type="predicted"/>
<name>A0ABV7T2T9_9SPHN</name>
<gene>
    <name evidence="2" type="ORF">ACFONA_17410</name>
</gene>
<evidence type="ECO:0000256" key="1">
    <source>
        <dbReference type="SAM" id="MobiDB-lite"/>
    </source>
</evidence>
<reference evidence="3" key="1">
    <citation type="journal article" date="2019" name="Int. J. Syst. Evol. Microbiol.">
        <title>The Global Catalogue of Microorganisms (GCM) 10K type strain sequencing project: providing services to taxonomists for standard genome sequencing and annotation.</title>
        <authorList>
            <consortium name="The Broad Institute Genomics Platform"/>
            <consortium name="The Broad Institute Genome Sequencing Center for Infectious Disease"/>
            <person name="Wu L."/>
            <person name="Ma J."/>
        </authorList>
    </citation>
    <scope>NUCLEOTIDE SEQUENCE [LARGE SCALE GENOMIC DNA]</scope>
    <source>
        <strain evidence="3">KCTC 42739</strain>
    </source>
</reference>
<dbReference type="EMBL" id="JBHRXP010000009">
    <property type="protein sequence ID" value="MFC3581950.1"/>
    <property type="molecule type" value="Genomic_DNA"/>
</dbReference>